<proteinExistence type="predicted"/>
<dbReference type="HOGENOM" id="CLU_2886622_0_0_1"/>
<dbReference type="AlphaFoldDB" id="A0A0C3FW09"/>
<keyword evidence="2" id="KW-1185">Reference proteome</keyword>
<dbReference type="EMBL" id="KN832990">
    <property type="protein sequence ID" value="KIM83704.1"/>
    <property type="molecule type" value="Genomic_DNA"/>
</dbReference>
<evidence type="ECO:0000313" key="1">
    <source>
        <dbReference type="EMBL" id="KIM83704.1"/>
    </source>
</evidence>
<organism evidence="1 2">
    <name type="scientific">Piloderma croceum (strain F 1598)</name>
    <dbReference type="NCBI Taxonomy" id="765440"/>
    <lineage>
        <taxon>Eukaryota</taxon>
        <taxon>Fungi</taxon>
        <taxon>Dikarya</taxon>
        <taxon>Basidiomycota</taxon>
        <taxon>Agaricomycotina</taxon>
        <taxon>Agaricomycetes</taxon>
        <taxon>Agaricomycetidae</taxon>
        <taxon>Atheliales</taxon>
        <taxon>Atheliaceae</taxon>
        <taxon>Piloderma</taxon>
    </lineage>
</organism>
<protein>
    <submittedName>
        <fullName evidence="1">Uncharacterized protein</fullName>
    </submittedName>
</protein>
<reference evidence="2" key="2">
    <citation type="submission" date="2015-01" db="EMBL/GenBank/DDBJ databases">
        <title>Evolutionary Origins and Diversification of the Mycorrhizal Mutualists.</title>
        <authorList>
            <consortium name="DOE Joint Genome Institute"/>
            <consortium name="Mycorrhizal Genomics Consortium"/>
            <person name="Kohler A."/>
            <person name="Kuo A."/>
            <person name="Nagy L.G."/>
            <person name="Floudas D."/>
            <person name="Copeland A."/>
            <person name="Barry K.W."/>
            <person name="Cichocki N."/>
            <person name="Veneault-Fourrey C."/>
            <person name="LaButti K."/>
            <person name="Lindquist E.A."/>
            <person name="Lipzen A."/>
            <person name="Lundell T."/>
            <person name="Morin E."/>
            <person name="Murat C."/>
            <person name="Riley R."/>
            <person name="Ohm R."/>
            <person name="Sun H."/>
            <person name="Tunlid A."/>
            <person name="Henrissat B."/>
            <person name="Grigoriev I.V."/>
            <person name="Hibbett D.S."/>
            <person name="Martin F."/>
        </authorList>
    </citation>
    <scope>NUCLEOTIDE SEQUENCE [LARGE SCALE GENOMIC DNA]</scope>
    <source>
        <strain evidence="2">F 1598</strain>
    </source>
</reference>
<accession>A0A0C3FW09</accession>
<sequence length="63" mass="6974">MYCGAVHRIFVLQITDCPSTFVTLRADIAIETNNTGIPEISFKCFSTPITAGLPLVPEDEIFR</sequence>
<name>A0A0C3FW09_PILCF</name>
<gene>
    <name evidence="1" type="ORF">PILCRDRAFT_819346</name>
</gene>
<dbReference type="Proteomes" id="UP000054166">
    <property type="component" value="Unassembled WGS sequence"/>
</dbReference>
<evidence type="ECO:0000313" key="2">
    <source>
        <dbReference type="Proteomes" id="UP000054166"/>
    </source>
</evidence>
<dbReference type="InParanoid" id="A0A0C3FW09"/>
<reference evidence="1 2" key="1">
    <citation type="submission" date="2014-04" db="EMBL/GenBank/DDBJ databases">
        <authorList>
            <consortium name="DOE Joint Genome Institute"/>
            <person name="Kuo A."/>
            <person name="Tarkka M."/>
            <person name="Buscot F."/>
            <person name="Kohler A."/>
            <person name="Nagy L.G."/>
            <person name="Floudas D."/>
            <person name="Copeland A."/>
            <person name="Barry K.W."/>
            <person name="Cichocki N."/>
            <person name="Veneault-Fourrey C."/>
            <person name="LaButti K."/>
            <person name="Lindquist E.A."/>
            <person name="Lipzen A."/>
            <person name="Lundell T."/>
            <person name="Morin E."/>
            <person name="Murat C."/>
            <person name="Sun H."/>
            <person name="Tunlid A."/>
            <person name="Henrissat B."/>
            <person name="Grigoriev I.V."/>
            <person name="Hibbett D.S."/>
            <person name="Martin F."/>
            <person name="Nordberg H.P."/>
            <person name="Cantor M.N."/>
            <person name="Hua S.X."/>
        </authorList>
    </citation>
    <scope>NUCLEOTIDE SEQUENCE [LARGE SCALE GENOMIC DNA]</scope>
    <source>
        <strain evidence="1 2">F 1598</strain>
    </source>
</reference>